<dbReference type="EMBL" id="JAELVQ010000018">
    <property type="protein sequence ID" value="MBJ6369036.1"/>
    <property type="molecule type" value="Genomic_DNA"/>
</dbReference>
<keyword evidence="2" id="KW-1185">Reference proteome</keyword>
<organism evidence="1 2">
    <name type="scientific">Snuella sedimenti</name>
    <dbReference type="NCBI Taxonomy" id="2798802"/>
    <lineage>
        <taxon>Bacteria</taxon>
        <taxon>Pseudomonadati</taxon>
        <taxon>Bacteroidota</taxon>
        <taxon>Flavobacteriia</taxon>
        <taxon>Flavobacteriales</taxon>
        <taxon>Flavobacteriaceae</taxon>
        <taxon>Snuella</taxon>
    </lineage>
</organism>
<dbReference type="Proteomes" id="UP000610931">
    <property type="component" value="Unassembled WGS sequence"/>
</dbReference>
<sequence>MKKMFAPILALILLGCQENELKPNTDSESAIEALVEYTVVNKVFQDVGNNSGDAILESETNTSTAKLSHTKNEAPIITVDPSDFTTFPKTITIDYQSGVLCKDGITRKGKAIIVSSDWYGKEGSEHTTTFDNYYHEDFKVEGTHYVKNLGKNQDDNLEYSVSIQNGKITTKTGATINYVENGTRTWIAGADTPLNIWDDEYMLDGTQSGISSKGVEYSMTVEEPLHFVLLPRGIESGILDIDIANISDIKLNYTTSTITILGKSFPFGN</sequence>
<evidence type="ECO:0008006" key="3">
    <source>
        <dbReference type="Google" id="ProtNLM"/>
    </source>
</evidence>
<name>A0A8J7LU09_9FLAO</name>
<dbReference type="AlphaFoldDB" id="A0A8J7LU09"/>
<evidence type="ECO:0000313" key="1">
    <source>
        <dbReference type="EMBL" id="MBJ6369036.1"/>
    </source>
</evidence>
<proteinExistence type="predicted"/>
<accession>A0A8J7LU09</accession>
<dbReference type="RefSeq" id="WP_199115794.1">
    <property type="nucleotide sequence ID" value="NZ_JAELVQ010000018.1"/>
</dbReference>
<reference evidence="1" key="1">
    <citation type="submission" date="2020-12" db="EMBL/GenBank/DDBJ databases">
        <title>Snuella sp. nov., isolated from sediment in Incheon.</title>
        <authorList>
            <person name="Kim W."/>
        </authorList>
    </citation>
    <scope>NUCLEOTIDE SEQUENCE</scope>
    <source>
        <strain evidence="1">CAU 1569</strain>
    </source>
</reference>
<evidence type="ECO:0000313" key="2">
    <source>
        <dbReference type="Proteomes" id="UP000610931"/>
    </source>
</evidence>
<gene>
    <name evidence="1" type="ORF">JF259_13140</name>
</gene>
<dbReference type="PROSITE" id="PS51257">
    <property type="entry name" value="PROKAR_LIPOPROTEIN"/>
    <property type="match status" value="1"/>
</dbReference>
<comment type="caution">
    <text evidence="1">The sequence shown here is derived from an EMBL/GenBank/DDBJ whole genome shotgun (WGS) entry which is preliminary data.</text>
</comment>
<protein>
    <recommendedName>
        <fullName evidence="3">Lipoprotein</fullName>
    </recommendedName>
</protein>